<proteinExistence type="predicted"/>
<sequence>MAQQPTYLLAPSFTFKPNGPIALGNIIADPFRPHRVLTAIDETVLSDRYPRIEAFAELDRTIARGSAHDVAVAVWAEFLQTVGGSLSGDRGLHQSSEYTMDALETRYFVTDPDQTEIEARVKDPRVRKVLAGSGFVLRQPVYMITAIKIAKGLTVSKATGNRKAAGISSGVPIPTPAGDITAGASVSGGVEATASDSWKAGEDVVFAYQLLKIEVKGWKTKRVEVDEFRSKQAFLKMDDEDESEEDDDDDNDINNAKIDTSATTFSDLEAADEDKRAKSIVAGPVGNQVHVISFPSDN</sequence>
<dbReference type="Proteomes" id="UP000266234">
    <property type="component" value="Unassembled WGS sequence"/>
</dbReference>
<accession>A0A395T306</accession>
<feature type="compositionally biased region" description="Polar residues" evidence="1">
    <location>
        <begin position="253"/>
        <end position="266"/>
    </location>
</feature>
<keyword evidence="3" id="KW-1185">Reference proteome</keyword>
<reference evidence="2 3" key="1">
    <citation type="journal article" date="2018" name="PLoS Pathog.">
        <title>Evolution of structural diversity of trichothecenes, a family of toxins produced by plant pathogenic and entomopathogenic fungi.</title>
        <authorList>
            <person name="Proctor R.H."/>
            <person name="McCormick S.P."/>
            <person name="Kim H.S."/>
            <person name="Cardoza R.E."/>
            <person name="Stanley A.M."/>
            <person name="Lindo L."/>
            <person name="Kelly A."/>
            <person name="Brown D.W."/>
            <person name="Lee T."/>
            <person name="Vaughan M.M."/>
            <person name="Alexander N.J."/>
            <person name="Busman M."/>
            <person name="Gutierrez S."/>
        </authorList>
    </citation>
    <scope>NUCLEOTIDE SEQUENCE [LARGE SCALE GENOMIC DNA]</scope>
    <source>
        <strain evidence="2 3">NRRL 20695</strain>
    </source>
</reference>
<comment type="caution">
    <text evidence="2">The sequence shown here is derived from an EMBL/GenBank/DDBJ whole genome shotgun (WGS) entry which is preliminary data.</text>
</comment>
<protein>
    <submittedName>
        <fullName evidence="2">Uncharacterized protein</fullName>
    </submittedName>
</protein>
<feature type="compositionally biased region" description="Acidic residues" evidence="1">
    <location>
        <begin position="238"/>
        <end position="252"/>
    </location>
</feature>
<evidence type="ECO:0000313" key="3">
    <source>
        <dbReference type="Proteomes" id="UP000266234"/>
    </source>
</evidence>
<dbReference type="EMBL" id="PXOG01000057">
    <property type="protein sequence ID" value="RGP78856.1"/>
    <property type="molecule type" value="Genomic_DNA"/>
</dbReference>
<feature type="region of interest" description="Disordered" evidence="1">
    <location>
        <begin position="236"/>
        <end position="268"/>
    </location>
</feature>
<gene>
    <name evidence="2" type="ORF">FLONG3_3055</name>
</gene>
<dbReference type="AlphaFoldDB" id="A0A395T306"/>
<name>A0A395T306_9HYPO</name>
<dbReference type="OrthoDB" id="4500473at2759"/>
<evidence type="ECO:0000256" key="1">
    <source>
        <dbReference type="SAM" id="MobiDB-lite"/>
    </source>
</evidence>
<organism evidence="2 3">
    <name type="scientific">Fusarium longipes</name>
    <dbReference type="NCBI Taxonomy" id="694270"/>
    <lineage>
        <taxon>Eukaryota</taxon>
        <taxon>Fungi</taxon>
        <taxon>Dikarya</taxon>
        <taxon>Ascomycota</taxon>
        <taxon>Pezizomycotina</taxon>
        <taxon>Sordariomycetes</taxon>
        <taxon>Hypocreomycetidae</taxon>
        <taxon>Hypocreales</taxon>
        <taxon>Nectriaceae</taxon>
        <taxon>Fusarium</taxon>
    </lineage>
</organism>
<evidence type="ECO:0000313" key="2">
    <source>
        <dbReference type="EMBL" id="RGP78856.1"/>
    </source>
</evidence>